<keyword evidence="4" id="KW-1185">Reference proteome</keyword>
<feature type="compositionally biased region" description="Acidic residues" evidence="1">
    <location>
        <begin position="676"/>
        <end position="690"/>
    </location>
</feature>
<evidence type="ECO:0000256" key="1">
    <source>
        <dbReference type="SAM" id="MobiDB-lite"/>
    </source>
</evidence>
<comment type="caution">
    <text evidence="2">The sequence shown here is derived from an EMBL/GenBank/DDBJ whole genome shotgun (WGS) entry which is preliminary data.</text>
</comment>
<evidence type="ECO:0000313" key="2">
    <source>
        <dbReference type="EMBL" id="CAI3989713.1"/>
    </source>
</evidence>
<feature type="region of interest" description="Disordered" evidence="1">
    <location>
        <begin position="67"/>
        <end position="177"/>
    </location>
</feature>
<dbReference type="Proteomes" id="UP001152797">
    <property type="component" value="Unassembled WGS sequence"/>
</dbReference>
<feature type="region of interest" description="Disordered" evidence="1">
    <location>
        <begin position="718"/>
        <end position="737"/>
    </location>
</feature>
<organism evidence="2">
    <name type="scientific">Cladocopium goreaui</name>
    <dbReference type="NCBI Taxonomy" id="2562237"/>
    <lineage>
        <taxon>Eukaryota</taxon>
        <taxon>Sar</taxon>
        <taxon>Alveolata</taxon>
        <taxon>Dinophyceae</taxon>
        <taxon>Suessiales</taxon>
        <taxon>Symbiodiniaceae</taxon>
        <taxon>Cladocopium</taxon>
    </lineage>
</organism>
<reference evidence="3 4" key="2">
    <citation type="submission" date="2024-05" db="EMBL/GenBank/DDBJ databases">
        <authorList>
            <person name="Chen Y."/>
            <person name="Shah S."/>
            <person name="Dougan E. K."/>
            <person name="Thang M."/>
            <person name="Chan C."/>
        </authorList>
    </citation>
    <scope>NUCLEOTIDE SEQUENCE [LARGE SCALE GENOMIC DNA]</scope>
</reference>
<dbReference type="EMBL" id="CAMXCT010001398">
    <property type="protein sequence ID" value="CAI3989713.1"/>
    <property type="molecule type" value="Genomic_DNA"/>
</dbReference>
<feature type="compositionally biased region" description="Polar residues" evidence="1">
    <location>
        <begin position="168"/>
        <end position="177"/>
    </location>
</feature>
<reference evidence="2" key="1">
    <citation type="submission" date="2022-10" db="EMBL/GenBank/DDBJ databases">
        <authorList>
            <person name="Chen Y."/>
            <person name="Dougan E. K."/>
            <person name="Chan C."/>
            <person name="Rhodes N."/>
            <person name="Thang M."/>
        </authorList>
    </citation>
    <scope>NUCLEOTIDE SEQUENCE</scope>
</reference>
<accession>A0A9P1CER3</accession>
<dbReference type="AlphaFoldDB" id="A0A9P1CER3"/>
<dbReference type="EMBL" id="CAMXCT020001398">
    <property type="protein sequence ID" value="CAL1143088.1"/>
    <property type="molecule type" value="Genomic_DNA"/>
</dbReference>
<evidence type="ECO:0000313" key="4">
    <source>
        <dbReference type="Proteomes" id="UP001152797"/>
    </source>
</evidence>
<feature type="compositionally biased region" description="Basic and acidic residues" evidence="1">
    <location>
        <begin position="447"/>
        <end position="661"/>
    </location>
</feature>
<gene>
    <name evidence="2" type="ORF">C1SCF055_LOCUS16766</name>
</gene>
<feature type="compositionally biased region" description="Basic and acidic residues" evidence="1">
    <location>
        <begin position="87"/>
        <end position="106"/>
    </location>
</feature>
<dbReference type="EMBL" id="CAMXCT030001398">
    <property type="protein sequence ID" value="CAL4777025.1"/>
    <property type="molecule type" value="Genomic_DNA"/>
</dbReference>
<evidence type="ECO:0000313" key="3">
    <source>
        <dbReference type="EMBL" id="CAL4777025.1"/>
    </source>
</evidence>
<feature type="compositionally biased region" description="Basic and acidic residues" evidence="1">
    <location>
        <begin position="387"/>
        <end position="397"/>
    </location>
</feature>
<feature type="region of interest" description="Disordered" evidence="1">
    <location>
        <begin position="441"/>
        <end position="709"/>
    </location>
</feature>
<proteinExistence type="predicted"/>
<protein>
    <submittedName>
        <fullName evidence="3">Autotransporter outer membrane beta-barrel domain-containing protein</fullName>
    </submittedName>
</protein>
<feature type="compositionally biased region" description="Acidic residues" evidence="1">
    <location>
        <begin position="721"/>
        <end position="737"/>
    </location>
</feature>
<feature type="region of interest" description="Disordered" evidence="1">
    <location>
        <begin position="361"/>
        <end position="397"/>
    </location>
</feature>
<sequence>MPGVLGSSGKINTLHSKCQLKFTVDLCIFISAVIVSQEAEYLAKLFPVLPVLPVPGASSLPWGEPGLMGSSSSKSRVADYAPNAKDASPEVARHEPVRVRADTELRVEEDDGSTDLLGVTRKKPRVIDSSSLPQPQRIANRGAAQRGQVEQTPQPVRPRQPRARNQQSEMQETLSPNRVQVAPSRTAQVLALKGGVDFPDVAVSISTRKVLAHWVRLGRQVLKEKMAQVKKPEKTKKKVKIDKLVDMFLDSQEELEQLCLEDPEELIHFQIELLTRRIRELEDELLRQFRSAEKARLAAEKAQAAEAAKLAAEAAAKAAEVPKTSMVQQAREARAQWDQQIMDWDTVFDTAVAKREHWKKNRGAREDLAHQQWRKKAVMRQPTLASEDAKAGKSEVAEQLRKERENLQDVLTRFEAQQRRQKRLLQQPQLDLAEALHEEQRQAMAERAAELRMEREKAAERKRKEELRRQAAELERQRLEAEERRREEEERDRQALERLKREKQESERRRAEERRLAAEREEQQRKEMEEKFRRAEEARREREEKKRREAARLEEERRKEAERKLEEERKREEARLAEERRKEEERLAEERRRERARLEEERRKEEARLEEERRLQEERRREEEERRRQEEERQRQEEERLERDRREAERLEMERREESLREMQGQNARQALIDSAFDDLEDACESDNDVLDGPLPQGKPGKAKGRSAADWASRALMAMDGDSDEDDSDEGDGEDSMEADMQLVKLTGAIAKKIDRIHNR</sequence>
<name>A0A9P1CER3_9DINO</name>